<dbReference type="EMBL" id="CP002086">
    <property type="protein sequence ID" value="ADJ29344.1"/>
    <property type="molecule type" value="Genomic_DNA"/>
</dbReference>
<dbReference type="STRING" id="105559.Nwat_2560"/>
<evidence type="ECO:0000313" key="3">
    <source>
        <dbReference type="Proteomes" id="UP000000393"/>
    </source>
</evidence>
<dbReference type="HOGENOM" id="CLU_155761_3_0_6"/>
<dbReference type="PANTHER" id="PTHR38813">
    <property type="match status" value="1"/>
</dbReference>
<dbReference type="Pfam" id="PF05016">
    <property type="entry name" value="ParE_toxin"/>
    <property type="match status" value="1"/>
</dbReference>
<dbReference type="InterPro" id="IPR007712">
    <property type="entry name" value="RelE/ParE_toxin"/>
</dbReference>
<reference evidence="2 3" key="1">
    <citation type="submission" date="2010-06" db="EMBL/GenBank/DDBJ databases">
        <title>Complete sequence of chromosome of Nitrosococcus watsoni C-113.</title>
        <authorList>
            <consortium name="US DOE Joint Genome Institute"/>
            <person name="Lucas S."/>
            <person name="Copeland A."/>
            <person name="Lapidus A."/>
            <person name="Cheng J.-F."/>
            <person name="Bruce D."/>
            <person name="Goodwin L."/>
            <person name="Pitluck S."/>
            <person name="Malfatti S.A."/>
            <person name="Chain P.S.G."/>
            <person name="Land M."/>
            <person name="Hauser L."/>
            <person name="Kyrpides N."/>
            <person name="Ivanova N."/>
            <person name="Cambell M.A."/>
            <person name="Heidelberg J.F."/>
            <person name="Klotz M.G."/>
            <person name="Woyke T."/>
        </authorList>
    </citation>
    <scope>NUCLEOTIDE SEQUENCE [LARGE SCALE GENOMIC DNA]</scope>
    <source>
        <strain evidence="2 3">C-113</strain>
    </source>
</reference>
<keyword evidence="1" id="KW-1277">Toxin-antitoxin system</keyword>
<dbReference type="RefSeq" id="WP_013221412.1">
    <property type="nucleotide sequence ID" value="NC_014315.1"/>
</dbReference>
<keyword evidence="3" id="KW-1185">Reference proteome</keyword>
<proteinExistence type="predicted"/>
<dbReference type="PANTHER" id="PTHR38813:SF1">
    <property type="entry name" value="TOXIN RELE1-RELATED"/>
    <property type="match status" value="1"/>
</dbReference>
<dbReference type="eggNOG" id="COG2026">
    <property type="taxonomic scope" value="Bacteria"/>
</dbReference>
<dbReference type="AlphaFoldDB" id="D8K9Y6"/>
<gene>
    <name evidence="2" type="ordered locus">Nwat_2560</name>
</gene>
<dbReference type="InterPro" id="IPR052747">
    <property type="entry name" value="TA_system_RelE_toxin"/>
</dbReference>
<dbReference type="Proteomes" id="UP000000393">
    <property type="component" value="Chromosome"/>
</dbReference>
<accession>D8K9Y6</accession>
<name>D8K9Y6_NITWC</name>
<dbReference type="InterPro" id="IPR035093">
    <property type="entry name" value="RelE/ParE_toxin_dom_sf"/>
</dbReference>
<protein>
    <submittedName>
        <fullName evidence="2">Plasmid stabilization system</fullName>
    </submittedName>
</protein>
<sequence length="63" mass="7228">MASYRIEWKQSARKELRKLTKTIIPKVLEAVAALAENPYPGGSIKLRGSEHTYRIRVGNYRVI</sequence>
<evidence type="ECO:0000313" key="2">
    <source>
        <dbReference type="EMBL" id="ADJ29344.1"/>
    </source>
</evidence>
<dbReference type="Gene3D" id="3.30.2310.20">
    <property type="entry name" value="RelE-like"/>
    <property type="match status" value="1"/>
</dbReference>
<dbReference type="SUPFAM" id="SSF143011">
    <property type="entry name" value="RelE-like"/>
    <property type="match status" value="1"/>
</dbReference>
<dbReference type="KEGG" id="nwa:Nwat_2560"/>
<evidence type="ECO:0000256" key="1">
    <source>
        <dbReference type="ARBA" id="ARBA00022649"/>
    </source>
</evidence>
<organism evidence="2 3">
    <name type="scientific">Nitrosococcus watsoni (strain C-113)</name>
    <dbReference type="NCBI Taxonomy" id="105559"/>
    <lineage>
        <taxon>Bacteria</taxon>
        <taxon>Pseudomonadati</taxon>
        <taxon>Pseudomonadota</taxon>
        <taxon>Gammaproteobacteria</taxon>
        <taxon>Chromatiales</taxon>
        <taxon>Chromatiaceae</taxon>
        <taxon>Nitrosococcus</taxon>
    </lineage>
</organism>